<dbReference type="InterPro" id="IPR029057">
    <property type="entry name" value="PRTase-like"/>
</dbReference>
<dbReference type="GO" id="GO:0016757">
    <property type="term" value="F:glycosyltransferase activity"/>
    <property type="evidence" value="ECO:0007669"/>
    <property type="project" value="UniProtKB-KW"/>
</dbReference>
<keyword evidence="2" id="KW-0328">Glycosyltransferase</keyword>
<dbReference type="RefSeq" id="WP_089374564.1">
    <property type="nucleotide sequence ID" value="NZ_FZOA01000001.1"/>
</dbReference>
<evidence type="ECO:0000259" key="1">
    <source>
        <dbReference type="Pfam" id="PF00156"/>
    </source>
</evidence>
<protein>
    <submittedName>
        <fullName evidence="2">Pyrimidine operon attenuation protein / uracil phosphoribosyltransferase</fullName>
    </submittedName>
</protein>
<dbReference type="SUPFAM" id="SSF53271">
    <property type="entry name" value="PRTase-like"/>
    <property type="match status" value="1"/>
</dbReference>
<dbReference type="Gene3D" id="3.40.50.2020">
    <property type="match status" value="1"/>
</dbReference>
<accession>A0A238Y4S6</accession>
<dbReference type="EMBL" id="FZOA01000001">
    <property type="protein sequence ID" value="SNR66030.1"/>
    <property type="molecule type" value="Genomic_DNA"/>
</dbReference>
<dbReference type="NCBIfam" id="NF003545">
    <property type="entry name" value="PRK05205.1-1"/>
    <property type="match status" value="1"/>
</dbReference>
<dbReference type="InterPro" id="IPR050137">
    <property type="entry name" value="PyrR_bifunctional"/>
</dbReference>
<dbReference type="InterPro" id="IPR000836">
    <property type="entry name" value="PRTase_dom"/>
</dbReference>
<evidence type="ECO:0000313" key="3">
    <source>
        <dbReference type="Proteomes" id="UP000198305"/>
    </source>
</evidence>
<proteinExistence type="predicted"/>
<name>A0A238Y4S6_9PROT</name>
<dbReference type="Proteomes" id="UP000198305">
    <property type="component" value="Unassembled WGS sequence"/>
</dbReference>
<evidence type="ECO:0000313" key="2">
    <source>
        <dbReference type="EMBL" id="SNR66030.1"/>
    </source>
</evidence>
<sequence>MTTNPQIPNAEVLLSRLEQKLTPLIQPQTAIIGIHSGGAWIAERLLPLLQQAHPDCSLVFGTLDSSFYRDDYHQRGLHTETRPSQISFDVENRHIILLDDVFYTGRTIRAAMNELFDYGRPASITLAVLVDRGGRELPICPQVAAIQLELPFEQKLQLSRDDNNLLHFSLEANA</sequence>
<keyword evidence="3" id="KW-1185">Reference proteome</keyword>
<dbReference type="CDD" id="cd06223">
    <property type="entry name" value="PRTases_typeI"/>
    <property type="match status" value="1"/>
</dbReference>
<organism evidence="2 3">
    <name type="scientific">Methylobacillus rhizosphaerae</name>
    <dbReference type="NCBI Taxonomy" id="551994"/>
    <lineage>
        <taxon>Bacteria</taxon>
        <taxon>Pseudomonadati</taxon>
        <taxon>Pseudomonadota</taxon>
        <taxon>Betaproteobacteria</taxon>
        <taxon>Nitrosomonadales</taxon>
        <taxon>Methylophilaceae</taxon>
        <taxon>Methylobacillus</taxon>
    </lineage>
</organism>
<dbReference type="PANTHER" id="PTHR11608:SF0">
    <property type="entry name" value="BIFUNCTIONAL PROTEIN PYRR"/>
    <property type="match status" value="1"/>
</dbReference>
<dbReference type="Pfam" id="PF00156">
    <property type="entry name" value="Pribosyltran"/>
    <property type="match status" value="1"/>
</dbReference>
<dbReference type="AlphaFoldDB" id="A0A238Y4S6"/>
<keyword evidence="2" id="KW-0808">Transferase</keyword>
<feature type="domain" description="Phosphoribosyltransferase" evidence="1">
    <location>
        <begin position="28"/>
        <end position="139"/>
    </location>
</feature>
<gene>
    <name evidence="2" type="ORF">SAMN05192560_0436</name>
</gene>
<reference evidence="3" key="1">
    <citation type="submission" date="2017-06" db="EMBL/GenBank/DDBJ databases">
        <authorList>
            <person name="Varghese N."/>
            <person name="Submissions S."/>
        </authorList>
    </citation>
    <scope>NUCLEOTIDE SEQUENCE [LARGE SCALE GENOMIC DNA]</scope>
    <source>
        <strain evidence="3">Ca-68</strain>
    </source>
</reference>
<dbReference type="OrthoDB" id="9802227at2"/>
<dbReference type="PANTHER" id="PTHR11608">
    <property type="entry name" value="BIFUNCTIONAL PROTEIN PYRR"/>
    <property type="match status" value="1"/>
</dbReference>